<dbReference type="InterPro" id="IPR022402">
    <property type="entry name" value="F420_OxRdatse_MSMEG3544_pred"/>
</dbReference>
<dbReference type="PANTHER" id="PTHR43244:SF2">
    <property type="entry name" value="CONSERVED HYPOTHETICAL ALANINE AND PROLINE-RICH PROTEIN"/>
    <property type="match status" value="1"/>
</dbReference>
<proteinExistence type="predicted"/>
<feature type="domain" description="Luciferase-like" evidence="1">
    <location>
        <begin position="9"/>
        <end position="216"/>
    </location>
</feature>
<dbReference type="AlphaFoldDB" id="A0A1W9YTB5"/>
<accession>A0A1W9YTB5</accession>
<protein>
    <submittedName>
        <fullName evidence="2">LLM class F420-dependent oxidoreductase</fullName>
    </submittedName>
</protein>
<dbReference type="EMBL" id="MVHJ01000018">
    <property type="protein sequence ID" value="ORA03296.1"/>
    <property type="molecule type" value="Genomic_DNA"/>
</dbReference>
<dbReference type="Pfam" id="PF00296">
    <property type="entry name" value="Bac_luciferase"/>
    <property type="match status" value="1"/>
</dbReference>
<reference evidence="2 3" key="1">
    <citation type="submission" date="2017-02" db="EMBL/GenBank/DDBJ databases">
        <title>The new phylogeny of genus Mycobacterium.</title>
        <authorList>
            <person name="Tortoli E."/>
            <person name="Trovato A."/>
            <person name="Cirillo D.M."/>
        </authorList>
    </citation>
    <scope>NUCLEOTIDE SEQUENCE [LARGE SCALE GENOMIC DNA]</scope>
    <source>
        <strain evidence="2 3">DSM 45578</strain>
    </source>
</reference>
<comment type="caution">
    <text evidence="2">The sequence shown here is derived from an EMBL/GenBank/DDBJ whole genome shotgun (WGS) entry which is preliminary data.</text>
</comment>
<keyword evidence="3" id="KW-1185">Reference proteome</keyword>
<gene>
    <name evidence="2" type="ORF">BST17_19510</name>
</gene>
<dbReference type="NCBIfam" id="TIGR03854">
    <property type="entry name" value="F420_MSMEG_3544"/>
    <property type="match status" value="1"/>
</dbReference>
<dbReference type="InterPro" id="IPR011251">
    <property type="entry name" value="Luciferase-like_dom"/>
</dbReference>
<dbReference type="Proteomes" id="UP000192366">
    <property type="component" value="Unassembled WGS sequence"/>
</dbReference>
<dbReference type="RefSeq" id="WP_083060548.1">
    <property type="nucleotide sequence ID" value="NZ_JACKVM010000008.1"/>
</dbReference>
<dbReference type="SUPFAM" id="SSF51679">
    <property type="entry name" value="Bacterial luciferase-like"/>
    <property type="match status" value="1"/>
</dbReference>
<dbReference type="Gene3D" id="3.20.20.30">
    <property type="entry name" value="Luciferase-like domain"/>
    <property type="match status" value="1"/>
</dbReference>
<evidence type="ECO:0000313" key="3">
    <source>
        <dbReference type="Proteomes" id="UP000192366"/>
    </source>
</evidence>
<dbReference type="OrthoDB" id="3773796at2"/>
<dbReference type="InterPro" id="IPR036661">
    <property type="entry name" value="Luciferase-like_sf"/>
</dbReference>
<organism evidence="2 3">
    <name type="scientific">Mycolicibacterium bacteremicum</name>
    <name type="common">Mycobacterium bacteremicum</name>
    <dbReference type="NCBI Taxonomy" id="564198"/>
    <lineage>
        <taxon>Bacteria</taxon>
        <taxon>Bacillati</taxon>
        <taxon>Actinomycetota</taxon>
        <taxon>Actinomycetes</taxon>
        <taxon>Mycobacteriales</taxon>
        <taxon>Mycobacteriaceae</taxon>
        <taxon>Mycolicibacterium</taxon>
    </lineage>
</organism>
<dbReference type="PANTHER" id="PTHR43244">
    <property type="match status" value="1"/>
</dbReference>
<evidence type="ECO:0000313" key="2">
    <source>
        <dbReference type="EMBL" id="ORA03296.1"/>
    </source>
</evidence>
<name>A0A1W9YTB5_MYCBA</name>
<evidence type="ECO:0000259" key="1">
    <source>
        <dbReference type="Pfam" id="PF00296"/>
    </source>
</evidence>
<dbReference type="STRING" id="564198.BST17_19510"/>
<dbReference type="GO" id="GO:0016705">
    <property type="term" value="F:oxidoreductase activity, acting on paired donors, with incorporation or reduction of molecular oxygen"/>
    <property type="evidence" value="ECO:0007669"/>
    <property type="project" value="InterPro"/>
</dbReference>
<dbReference type="InterPro" id="IPR050564">
    <property type="entry name" value="F420-G6PD/mer"/>
</dbReference>
<sequence>MTKIRFGIAVDGSTDPAGLAGIVDSLEAAGVDSLWFPELVYSPAVDPTVGMAYALARTEKLKVGTSVAILPGRNPVLVAKQLLSLSALAPGRVLPVFGLQAARAEERRLFPVPHGRRADLFDESLRLLRAALGGGEVSFRGDYFDLDFRLDAGPRPLDVWIGGAAAAALRRIGRYGDGWLGSFLTPVQAGRARETIIDAAAEAGRTIEDDHFGITLLFAEGGVPPHVHDVLRGQRPDTDPAELISDSWSDLHRKLDGYLDAGLSKFVISAVGTPSARSFIDRFVAELLPRQN</sequence>